<name>A0A7H8RCF5_TALRU</name>
<feature type="transmembrane region" description="Helical" evidence="2">
    <location>
        <begin position="94"/>
        <end position="119"/>
    </location>
</feature>
<dbReference type="AlphaFoldDB" id="A0A7H8RCF5"/>
<evidence type="ECO:0000313" key="4">
    <source>
        <dbReference type="Proteomes" id="UP000509510"/>
    </source>
</evidence>
<keyword evidence="2" id="KW-0812">Transmembrane</keyword>
<keyword evidence="1" id="KW-0175">Coiled coil</keyword>
<dbReference type="Proteomes" id="UP000509510">
    <property type="component" value="Chromosome VI"/>
</dbReference>
<dbReference type="KEGG" id="trg:TRUGW13939_11247"/>
<dbReference type="OrthoDB" id="10569759at2759"/>
<protein>
    <submittedName>
        <fullName evidence="3">Uncharacterized protein</fullName>
    </submittedName>
</protein>
<dbReference type="GeneID" id="55998725"/>
<sequence>MAKALPKEERERLMNFIVMQKEDDLVFQMLGVAGAIYGPLVGRSLMAFFSSLRAGGAAMEVEAVVLDAAALETVELASVEALEAAEMISLGGRFLAMTGVGLAVFAAGIAIAIAIEVALNLWKKDEYIRAEHEAAIARLQCRYQLRMFEALRHFKEDLSRLHNWYRILDRIGDVEGLQKRCDEEGRKFADSIIERFKSVTYEQAWEDVHKEDLDSGPVYDLDEMGKEELIERTKEAVHEAAEKAKEEKVMALAAAEKRE</sequence>
<organism evidence="3 4">
    <name type="scientific">Talaromyces rugulosus</name>
    <name type="common">Penicillium rugulosum</name>
    <dbReference type="NCBI Taxonomy" id="121627"/>
    <lineage>
        <taxon>Eukaryota</taxon>
        <taxon>Fungi</taxon>
        <taxon>Dikarya</taxon>
        <taxon>Ascomycota</taxon>
        <taxon>Pezizomycotina</taxon>
        <taxon>Eurotiomycetes</taxon>
        <taxon>Eurotiomycetidae</taxon>
        <taxon>Eurotiales</taxon>
        <taxon>Trichocomaceae</taxon>
        <taxon>Talaromyces</taxon>
        <taxon>Talaromyces sect. Islandici</taxon>
    </lineage>
</organism>
<evidence type="ECO:0000313" key="3">
    <source>
        <dbReference type="EMBL" id="QKX64074.1"/>
    </source>
</evidence>
<accession>A0A7H8RCF5</accession>
<reference evidence="4" key="1">
    <citation type="submission" date="2020-06" db="EMBL/GenBank/DDBJ databases">
        <title>A chromosome-scale genome assembly of Talaromyces rugulosus W13939.</title>
        <authorList>
            <person name="Wang B."/>
            <person name="Guo L."/>
            <person name="Ye K."/>
            <person name="Wang L."/>
        </authorList>
    </citation>
    <scope>NUCLEOTIDE SEQUENCE [LARGE SCALE GENOMIC DNA]</scope>
    <source>
        <strain evidence="4">W13939</strain>
    </source>
</reference>
<proteinExistence type="predicted"/>
<keyword evidence="2" id="KW-1133">Transmembrane helix</keyword>
<feature type="coiled-coil region" evidence="1">
    <location>
        <begin position="227"/>
        <end position="258"/>
    </location>
</feature>
<dbReference type="RefSeq" id="XP_035350248.1">
    <property type="nucleotide sequence ID" value="XM_035494355.1"/>
</dbReference>
<evidence type="ECO:0000256" key="1">
    <source>
        <dbReference type="SAM" id="Coils"/>
    </source>
</evidence>
<feature type="transmembrane region" description="Helical" evidence="2">
    <location>
        <begin position="25"/>
        <end position="49"/>
    </location>
</feature>
<evidence type="ECO:0000256" key="2">
    <source>
        <dbReference type="SAM" id="Phobius"/>
    </source>
</evidence>
<keyword evidence="2" id="KW-0472">Membrane</keyword>
<keyword evidence="4" id="KW-1185">Reference proteome</keyword>
<gene>
    <name evidence="3" type="ORF">TRUGW13939_11247</name>
</gene>
<dbReference type="EMBL" id="CP055903">
    <property type="protein sequence ID" value="QKX64074.1"/>
    <property type="molecule type" value="Genomic_DNA"/>
</dbReference>